<comment type="caution">
    <text evidence="2">The sequence shown here is derived from an EMBL/GenBank/DDBJ whole genome shotgun (WGS) entry which is preliminary data.</text>
</comment>
<evidence type="ECO:0000259" key="1">
    <source>
        <dbReference type="SMART" id="SM00065"/>
    </source>
</evidence>
<dbReference type="InterPro" id="IPR003018">
    <property type="entry name" value="GAF"/>
</dbReference>
<dbReference type="Proteomes" id="UP000050509">
    <property type="component" value="Unassembled WGS sequence"/>
</dbReference>
<evidence type="ECO:0000313" key="3">
    <source>
        <dbReference type="Proteomes" id="UP000050509"/>
    </source>
</evidence>
<accession>A0A0N8PRA7</accession>
<keyword evidence="3" id="KW-1185">Reference proteome</keyword>
<proteinExistence type="predicted"/>
<protein>
    <recommendedName>
        <fullName evidence="1">GAF domain-containing protein</fullName>
    </recommendedName>
</protein>
<name>A0A0N8PRA7_9CHLR</name>
<sequence>MQRTRLYEAFQSIARDLNASLDLKQVLTTLLLKSVEELNVKAGSIRLLGQRGATLHLAAAFGLSASYLEKGTVEVAHRPLDQRGLRERATLAITELTAESGLQYPAEAQREGIRSVLVLPLCAHSTAIGVLRLYSGQVRRFGAEEIAFATAVANLGGVAIENARLHAALRERIDALTEDSNGWFRFLALS</sequence>
<feature type="domain" description="GAF" evidence="1">
    <location>
        <begin position="22"/>
        <end position="170"/>
    </location>
</feature>
<dbReference type="SUPFAM" id="SSF55781">
    <property type="entry name" value="GAF domain-like"/>
    <property type="match status" value="1"/>
</dbReference>
<dbReference type="AlphaFoldDB" id="A0A0N8PRA7"/>
<dbReference type="SMART" id="SM00065">
    <property type="entry name" value="GAF"/>
    <property type="match status" value="1"/>
</dbReference>
<gene>
    <name evidence="2" type="ORF">SE17_32860</name>
</gene>
<dbReference type="InterPro" id="IPR029016">
    <property type="entry name" value="GAF-like_dom_sf"/>
</dbReference>
<evidence type="ECO:0000313" key="2">
    <source>
        <dbReference type="EMBL" id="KPV49397.1"/>
    </source>
</evidence>
<dbReference type="EMBL" id="LJCR01001995">
    <property type="protein sequence ID" value="KPV49397.1"/>
    <property type="molecule type" value="Genomic_DNA"/>
</dbReference>
<dbReference type="Pfam" id="PF13185">
    <property type="entry name" value="GAF_2"/>
    <property type="match status" value="1"/>
</dbReference>
<dbReference type="Gene3D" id="3.30.450.40">
    <property type="match status" value="1"/>
</dbReference>
<organism evidence="2 3">
    <name type="scientific">Kouleothrix aurantiaca</name>
    <dbReference type="NCBI Taxonomy" id="186479"/>
    <lineage>
        <taxon>Bacteria</taxon>
        <taxon>Bacillati</taxon>
        <taxon>Chloroflexota</taxon>
        <taxon>Chloroflexia</taxon>
        <taxon>Chloroflexales</taxon>
        <taxon>Roseiflexineae</taxon>
        <taxon>Roseiflexaceae</taxon>
        <taxon>Kouleothrix</taxon>
    </lineage>
</organism>
<reference evidence="2 3" key="1">
    <citation type="submission" date="2015-09" db="EMBL/GenBank/DDBJ databases">
        <title>Draft genome sequence of Kouleothrix aurantiaca JCM 19913.</title>
        <authorList>
            <person name="Hemp J."/>
        </authorList>
    </citation>
    <scope>NUCLEOTIDE SEQUENCE [LARGE SCALE GENOMIC DNA]</scope>
    <source>
        <strain evidence="2 3">COM-B</strain>
    </source>
</reference>